<protein>
    <recommendedName>
        <fullName evidence="7">UBC core domain-containing protein</fullName>
    </recommendedName>
</protein>
<keyword evidence="1" id="KW-0328">Glycosyltransferase</keyword>
<dbReference type="Proteomes" id="UP000309038">
    <property type="component" value="Unassembled WGS sequence"/>
</dbReference>
<evidence type="ECO:0000256" key="5">
    <source>
        <dbReference type="SAM" id="MobiDB-lite"/>
    </source>
</evidence>
<dbReference type="SUPFAM" id="SSF56399">
    <property type="entry name" value="ADP-ribosylation"/>
    <property type="match status" value="1"/>
</dbReference>
<feature type="compositionally biased region" description="Acidic residues" evidence="5">
    <location>
        <begin position="130"/>
        <end position="145"/>
    </location>
</feature>
<accession>A0A4S4KU75</accession>
<evidence type="ECO:0000313" key="8">
    <source>
        <dbReference type="EMBL" id="THH00560.1"/>
    </source>
</evidence>
<comment type="caution">
    <text evidence="8">The sequence shown here is derived from an EMBL/GenBank/DDBJ whole genome shotgun (WGS) entry which is preliminary data.</text>
</comment>
<dbReference type="InterPro" id="IPR051838">
    <property type="entry name" value="ARTD_PARP"/>
</dbReference>
<evidence type="ECO:0000313" key="9">
    <source>
        <dbReference type="Proteomes" id="UP000309038"/>
    </source>
</evidence>
<keyword evidence="3" id="KW-0548">Nucleotidyltransferase</keyword>
<dbReference type="Gene3D" id="3.10.110.10">
    <property type="entry name" value="Ubiquitin Conjugating Enzyme"/>
    <property type="match status" value="1"/>
</dbReference>
<keyword evidence="6" id="KW-0472">Membrane</keyword>
<evidence type="ECO:0000256" key="2">
    <source>
        <dbReference type="ARBA" id="ARBA00022679"/>
    </source>
</evidence>
<dbReference type="CDD" id="cd23802">
    <property type="entry name" value="UBCc_UBE2Q"/>
    <property type="match status" value="1"/>
</dbReference>
<keyword evidence="2" id="KW-0808">Transferase</keyword>
<dbReference type="PANTHER" id="PTHR21328">
    <property type="entry name" value="POLY ADP-RIBOSE POLYMERASE FAMILY, MEMBER PARP"/>
    <property type="match status" value="1"/>
</dbReference>
<dbReference type="InterPro" id="IPR000608">
    <property type="entry name" value="UBC"/>
</dbReference>
<evidence type="ECO:0000256" key="3">
    <source>
        <dbReference type="ARBA" id="ARBA00022695"/>
    </source>
</evidence>
<dbReference type="AlphaFoldDB" id="A0A4S4KU75"/>
<dbReference type="InterPro" id="IPR012317">
    <property type="entry name" value="Poly(ADP-ribose)pol_cat_dom"/>
</dbReference>
<dbReference type="Gene3D" id="3.90.228.10">
    <property type="match status" value="1"/>
</dbReference>
<keyword evidence="4" id="KW-0520">NAD</keyword>
<gene>
    <name evidence="8" type="ORF">EW026_g1985</name>
</gene>
<dbReference type="Pfam" id="PF00644">
    <property type="entry name" value="PARP"/>
    <property type="match status" value="1"/>
</dbReference>
<dbReference type="SUPFAM" id="SSF54495">
    <property type="entry name" value="UBC-like"/>
    <property type="match status" value="1"/>
</dbReference>
<reference evidence="8 9" key="1">
    <citation type="submission" date="2019-02" db="EMBL/GenBank/DDBJ databases">
        <title>Genome sequencing of the rare red list fungi Phlebia centrifuga.</title>
        <authorList>
            <person name="Buettner E."/>
            <person name="Kellner H."/>
        </authorList>
    </citation>
    <scope>NUCLEOTIDE SEQUENCE [LARGE SCALE GENOMIC DNA]</scope>
    <source>
        <strain evidence="8 9">DSM 108282</strain>
    </source>
</reference>
<organism evidence="8 9">
    <name type="scientific">Hermanssonia centrifuga</name>
    <dbReference type="NCBI Taxonomy" id="98765"/>
    <lineage>
        <taxon>Eukaryota</taxon>
        <taxon>Fungi</taxon>
        <taxon>Dikarya</taxon>
        <taxon>Basidiomycota</taxon>
        <taxon>Agaricomycotina</taxon>
        <taxon>Agaricomycetes</taxon>
        <taxon>Polyporales</taxon>
        <taxon>Meruliaceae</taxon>
        <taxon>Hermanssonia</taxon>
    </lineage>
</organism>
<evidence type="ECO:0000256" key="4">
    <source>
        <dbReference type="ARBA" id="ARBA00023027"/>
    </source>
</evidence>
<dbReference type="PROSITE" id="PS50127">
    <property type="entry name" value="UBC_2"/>
    <property type="match status" value="1"/>
</dbReference>
<evidence type="ECO:0000259" key="7">
    <source>
        <dbReference type="PROSITE" id="PS50127"/>
    </source>
</evidence>
<dbReference type="InterPro" id="IPR016135">
    <property type="entry name" value="UBQ-conjugating_enzyme/RWD"/>
</dbReference>
<dbReference type="EMBL" id="SGPJ01000046">
    <property type="protein sequence ID" value="THH00560.1"/>
    <property type="molecule type" value="Genomic_DNA"/>
</dbReference>
<sequence length="920" mass="103866">MSSAKTPLKGRKRFIADFKEATSAYGAGLEVGGLKVKDLRTGDDEGSILCDVTHADKHIVSLNLIVSDTSEYPGSHNYFCFAQDEDVSPRILDVIETIPDEGPRSIEDILKKLLTLFAKKLATNGRQPESDDEDSYGEDDEDMDGYDAHYDDDDFGMIPSDQNSDIKMSFLHRDFNEIVACGYRPGLTRLGIGEIVLTVSLPSFQLAQCVAPRALMAWDPRLLTTSRHFTLIISGIRGIYPVLQDDGKLLPNFIARGLSTVQFRVGLSSKYKPHQEDVRELVRTFGLKVKEEVVMETDSSPFDSEYDENYADEFLSPPAPEAAPEEVPEEEDFISFSLSDSMQSLMNDRFMDLLHLRLKYGMGWAAAETLLSELKTDFQPLKPYVCDNKLCTYQYYNLNRGPSLEYEICSRPQTIDLLVSLTYVAAAEETLEDFPIGMNLMVSMDGQQSPLVDFDPLSHQDKRRAITTLIASLPPILDMKRHLQKRSKMGASKPRLQEIDRTILPAAWSVLRWCVASCTAHLEELTSGEDLLKGIGNRWRQFRFTVGAPDAEAKFHEEQSRACATDPNANRYPSLYAFHGSAAKNWHSIIRHGLWYKTVAHGRAYGHGVYFAKEGNVSMGSYAGSATTSWRNSTIHVYNCVTVAEIVNLPNQFVSTTPYFVVPQTHWIVCRYLLVKSAIDDPDIVSDNVEVPVVTLDPRHPLTVDSKQVSIPAPAYKLEKLLANRQAEYLEEDYDQDDLEIFLSEDITTEYLPSSVPQPITDDWVHDSDWVQACIEHMMPAPVDATPMATSSLQKELKAMLREQEVANSLKELGWYMPPDLIGDNLFQWVVELHSFEKELPVAQDMAQQNVNSLVFEIRFPPDYPHSPPFFRILKPRFLPFIHGGGGHITGALTLWVKLWRATKGRRLRMVGRYRRVSTD</sequence>
<dbReference type="GO" id="GO:0003950">
    <property type="term" value="F:NAD+ poly-ADP-ribosyltransferase activity"/>
    <property type="evidence" value="ECO:0007669"/>
    <property type="project" value="InterPro"/>
</dbReference>
<name>A0A4S4KU75_9APHY</name>
<evidence type="ECO:0000256" key="1">
    <source>
        <dbReference type="ARBA" id="ARBA00022676"/>
    </source>
</evidence>
<keyword evidence="6" id="KW-1133">Transmembrane helix</keyword>
<keyword evidence="6" id="KW-0812">Transmembrane</keyword>
<keyword evidence="9" id="KW-1185">Reference proteome</keyword>
<proteinExistence type="predicted"/>
<evidence type="ECO:0000256" key="6">
    <source>
        <dbReference type="SAM" id="Phobius"/>
    </source>
</evidence>
<dbReference type="GO" id="GO:0016779">
    <property type="term" value="F:nucleotidyltransferase activity"/>
    <property type="evidence" value="ECO:0007669"/>
    <property type="project" value="UniProtKB-KW"/>
</dbReference>
<feature type="transmembrane region" description="Helical" evidence="6">
    <location>
        <begin position="878"/>
        <end position="900"/>
    </location>
</feature>
<feature type="domain" description="UBC core" evidence="7">
    <location>
        <begin position="788"/>
        <end position="920"/>
    </location>
</feature>
<feature type="region of interest" description="Disordered" evidence="5">
    <location>
        <begin position="124"/>
        <end position="145"/>
    </location>
</feature>